<name>A0ABW3YFS3_9ACTN</name>
<protein>
    <submittedName>
        <fullName evidence="5">Helix-turn-helix transcriptional regulator</fullName>
    </submittedName>
</protein>
<evidence type="ECO:0000256" key="1">
    <source>
        <dbReference type="ARBA" id="ARBA00023015"/>
    </source>
</evidence>
<accession>A0ABW3YFS3</accession>
<dbReference type="SUPFAM" id="SSF46785">
    <property type="entry name" value="Winged helix' DNA-binding domain"/>
    <property type="match status" value="1"/>
</dbReference>
<dbReference type="Pfam" id="PF13280">
    <property type="entry name" value="WYL"/>
    <property type="match status" value="1"/>
</dbReference>
<dbReference type="Pfam" id="PF08279">
    <property type="entry name" value="HTH_11"/>
    <property type="match status" value="1"/>
</dbReference>
<evidence type="ECO:0000313" key="6">
    <source>
        <dbReference type="Proteomes" id="UP001597260"/>
    </source>
</evidence>
<gene>
    <name evidence="5" type="ORF">ACFQ4H_14450</name>
</gene>
<dbReference type="PROSITE" id="PS51000">
    <property type="entry name" value="HTH_DEOR_2"/>
    <property type="match status" value="1"/>
</dbReference>
<proteinExistence type="predicted"/>
<organism evidence="5 6">
    <name type="scientific">Micromonospora sonneratiae</name>
    <dbReference type="NCBI Taxonomy" id="1184706"/>
    <lineage>
        <taxon>Bacteria</taxon>
        <taxon>Bacillati</taxon>
        <taxon>Actinomycetota</taxon>
        <taxon>Actinomycetes</taxon>
        <taxon>Micromonosporales</taxon>
        <taxon>Micromonosporaceae</taxon>
        <taxon>Micromonospora</taxon>
    </lineage>
</organism>
<dbReference type="InterPro" id="IPR001034">
    <property type="entry name" value="DeoR_HTH"/>
</dbReference>
<dbReference type="InterPro" id="IPR036390">
    <property type="entry name" value="WH_DNA-bd_sf"/>
</dbReference>
<evidence type="ECO:0000259" key="4">
    <source>
        <dbReference type="PROSITE" id="PS51000"/>
    </source>
</evidence>
<feature type="domain" description="HTH deoR-type" evidence="4">
    <location>
        <begin position="4"/>
        <end position="59"/>
    </location>
</feature>
<dbReference type="PANTHER" id="PTHR34580:SF3">
    <property type="entry name" value="PROTEIN PAFB"/>
    <property type="match status" value="1"/>
</dbReference>
<comment type="caution">
    <text evidence="5">The sequence shown here is derived from an EMBL/GenBank/DDBJ whole genome shotgun (WGS) entry which is preliminary data.</text>
</comment>
<dbReference type="Gene3D" id="1.10.10.10">
    <property type="entry name" value="Winged helix-like DNA-binding domain superfamily/Winged helix DNA-binding domain"/>
    <property type="match status" value="1"/>
</dbReference>
<dbReference type="Proteomes" id="UP001597260">
    <property type="component" value="Unassembled WGS sequence"/>
</dbReference>
<reference evidence="6" key="1">
    <citation type="journal article" date="2019" name="Int. J. Syst. Evol. Microbiol.">
        <title>The Global Catalogue of Microorganisms (GCM) 10K type strain sequencing project: providing services to taxonomists for standard genome sequencing and annotation.</title>
        <authorList>
            <consortium name="The Broad Institute Genomics Platform"/>
            <consortium name="The Broad Institute Genome Sequencing Center for Infectious Disease"/>
            <person name="Wu L."/>
            <person name="Ma J."/>
        </authorList>
    </citation>
    <scope>NUCLEOTIDE SEQUENCE [LARGE SCALE GENOMIC DNA]</scope>
    <source>
        <strain evidence="6">JCM 31037</strain>
    </source>
</reference>
<dbReference type="PANTHER" id="PTHR34580">
    <property type="match status" value="1"/>
</dbReference>
<dbReference type="InterPro" id="IPR051534">
    <property type="entry name" value="CBASS_pafABC_assoc_protein"/>
</dbReference>
<dbReference type="EMBL" id="JBHTMP010000019">
    <property type="protein sequence ID" value="MFD1322295.1"/>
    <property type="molecule type" value="Genomic_DNA"/>
</dbReference>
<dbReference type="RefSeq" id="WP_377571086.1">
    <property type="nucleotide sequence ID" value="NZ_JBHTMP010000019.1"/>
</dbReference>
<keyword evidence="6" id="KW-1185">Reference proteome</keyword>
<dbReference type="InterPro" id="IPR026881">
    <property type="entry name" value="WYL_dom"/>
</dbReference>
<dbReference type="InterPro" id="IPR018356">
    <property type="entry name" value="Tscrpt_reg_HTH_DeoR_CS"/>
</dbReference>
<keyword evidence="3" id="KW-0804">Transcription</keyword>
<evidence type="ECO:0000256" key="3">
    <source>
        <dbReference type="ARBA" id="ARBA00023163"/>
    </source>
</evidence>
<evidence type="ECO:0000313" key="5">
    <source>
        <dbReference type="EMBL" id="MFD1322295.1"/>
    </source>
</evidence>
<keyword evidence="2" id="KW-0238">DNA-binding</keyword>
<evidence type="ECO:0000256" key="2">
    <source>
        <dbReference type="ARBA" id="ARBA00023125"/>
    </source>
</evidence>
<keyword evidence="1" id="KW-0805">Transcription regulation</keyword>
<dbReference type="InterPro" id="IPR036388">
    <property type="entry name" value="WH-like_DNA-bd_sf"/>
</dbReference>
<dbReference type="InterPro" id="IPR013196">
    <property type="entry name" value="HTH_11"/>
</dbReference>
<dbReference type="PROSITE" id="PS52050">
    <property type="entry name" value="WYL"/>
    <property type="match status" value="1"/>
</dbReference>
<dbReference type="PROSITE" id="PS00894">
    <property type="entry name" value="HTH_DEOR_1"/>
    <property type="match status" value="1"/>
</dbReference>
<sequence>MIDTSARLLRLLSLLQTPRDWTGPQLAERLAVTTRTIRNDVERLRSLGYPVAATPGVAGGYRLGAGANLPPLLLDDDEAVAVAAGLRTAAGGTITGIEETSLRALAKLEQVLPARLRHRVNTLAAVTVPMPGSGPTVAVDTLTAIAAACRDHQRLRFDYQTHDGATSIRVTEPHRLVHTGRRWYLVAWDIDRADWRTFRLDRLTPRTPIGPRFTPREPPDGNLTGYVARGLSTATWRYHARVTVHAPAETITARLPPAVHVEPIDEHTCTVTAGSDTPHMLATYLGMLDADFHFNADDAPELAEHLHKLADRYQRAPQRPPTGTTARNRP</sequence>